<evidence type="ECO:0000256" key="1">
    <source>
        <dbReference type="ARBA" id="ARBA00022771"/>
    </source>
</evidence>
<dbReference type="HOGENOM" id="CLU_1275048_0_0_1"/>
<protein>
    <submittedName>
        <fullName evidence="6 7">Inhibitor of apoptosis 1, diap1, putative</fullName>
    </submittedName>
</protein>
<keyword evidence="1 3" id="KW-0863">Zinc-finger</keyword>
<keyword evidence="1 3" id="KW-0479">Metal-binding</keyword>
<keyword evidence="8" id="KW-1185">Reference proteome</keyword>
<dbReference type="EMBL" id="DS964713">
    <property type="protein sequence ID" value="EEC19648.1"/>
    <property type="molecule type" value="Genomic_DNA"/>
</dbReference>
<accession>B7QLC6</accession>
<dbReference type="VEuPathDB" id="VectorBase:ISCI014060"/>
<feature type="domain" description="RING-type" evidence="5">
    <location>
        <begin position="170"/>
        <end position="205"/>
    </location>
</feature>
<evidence type="ECO:0000313" key="8">
    <source>
        <dbReference type="Proteomes" id="UP000001555"/>
    </source>
</evidence>
<evidence type="ECO:0000256" key="4">
    <source>
        <dbReference type="SAM" id="MobiDB-lite"/>
    </source>
</evidence>
<dbReference type="Gene3D" id="3.30.40.10">
    <property type="entry name" value="Zinc/RING finger domain, C3HC4 (zinc finger)"/>
    <property type="match status" value="1"/>
</dbReference>
<dbReference type="AlphaFoldDB" id="B7QLC6"/>
<dbReference type="EMBL" id="ABJB010677058">
    <property type="status" value="NOT_ANNOTATED_CDS"/>
    <property type="molecule type" value="Genomic_DNA"/>
</dbReference>
<organism>
    <name type="scientific">Ixodes scapularis</name>
    <name type="common">Black-legged tick</name>
    <name type="synonym">Deer tick</name>
    <dbReference type="NCBI Taxonomy" id="6945"/>
    <lineage>
        <taxon>Eukaryota</taxon>
        <taxon>Metazoa</taxon>
        <taxon>Ecdysozoa</taxon>
        <taxon>Arthropoda</taxon>
        <taxon>Chelicerata</taxon>
        <taxon>Arachnida</taxon>
        <taxon>Acari</taxon>
        <taxon>Parasitiformes</taxon>
        <taxon>Ixodida</taxon>
        <taxon>Ixodoidea</taxon>
        <taxon>Ixodidae</taxon>
        <taxon>Ixodinae</taxon>
        <taxon>Ixodes</taxon>
    </lineage>
</organism>
<dbReference type="VEuPathDB" id="VectorBase:ISCW014060"/>
<dbReference type="InterPro" id="IPR013083">
    <property type="entry name" value="Znf_RING/FYVE/PHD"/>
</dbReference>
<dbReference type="EMBL" id="ABJB010765268">
    <property type="status" value="NOT_ANNOTATED_CDS"/>
    <property type="molecule type" value="Genomic_DNA"/>
</dbReference>
<dbReference type="PaxDb" id="6945-B7QLC6"/>
<keyword evidence="2" id="KW-0862">Zinc</keyword>
<reference evidence="6 8" key="1">
    <citation type="submission" date="2008-03" db="EMBL/GenBank/DDBJ databases">
        <title>Annotation of Ixodes scapularis.</title>
        <authorList>
            <consortium name="Ixodes scapularis Genome Project Consortium"/>
            <person name="Caler E."/>
            <person name="Hannick L.I."/>
            <person name="Bidwell S."/>
            <person name="Joardar V."/>
            <person name="Thiagarajan M."/>
            <person name="Amedeo P."/>
            <person name="Galinsky K.J."/>
            <person name="Schobel S."/>
            <person name="Inman J."/>
            <person name="Hostetler J."/>
            <person name="Miller J."/>
            <person name="Hammond M."/>
            <person name="Megy K."/>
            <person name="Lawson D."/>
            <person name="Kodira C."/>
            <person name="Sutton G."/>
            <person name="Meyer J."/>
            <person name="Hill C.A."/>
            <person name="Birren B."/>
            <person name="Nene V."/>
            <person name="Collins F."/>
            <person name="Alarcon-Chaidez F."/>
            <person name="Wikel S."/>
            <person name="Strausberg R."/>
        </authorList>
    </citation>
    <scope>NUCLEOTIDE SEQUENCE [LARGE SCALE GENOMIC DNA]</scope>
    <source>
        <strain evidence="8">Wikel</strain>
        <strain evidence="6">Wikel colony</strain>
    </source>
</reference>
<evidence type="ECO:0000256" key="2">
    <source>
        <dbReference type="ARBA" id="ARBA00022833"/>
    </source>
</evidence>
<evidence type="ECO:0000256" key="3">
    <source>
        <dbReference type="PROSITE-ProRule" id="PRU00175"/>
    </source>
</evidence>
<dbReference type="Proteomes" id="UP000001555">
    <property type="component" value="Unassembled WGS sequence"/>
</dbReference>
<dbReference type="PROSITE" id="PS50089">
    <property type="entry name" value="ZF_RING_2"/>
    <property type="match status" value="1"/>
</dbReference>
<dbReference type="InterPro" id="IPR001841">
    <property type="entry name" value="Znf_RING"/>
</dbReference>
<evidence type="ECO:0000313" key="7">
    <source>
        <dbReference type="EnsemblMetazoa" id="ISCW014060-PA"/>
    </source>
</evidence>
<proteinExistence type="predicted"/>
<dbReference type="EnsemblMetazoa" id="ISCW014060-RA">
    <property type="protein sequence ID" value="ISCW014060-PA"/>
    <property type="gene ID" value="ISCW014060"/>
</dbReference>
<feature type="non-terminal residue" evidence="6">
    <location>
        <position position="1"/>
    </location>
</feature>
<feature type="region of interest" description="Disordered" evidence="4">
    <location>
        <begin position="38"/>
        <end position="63"/>
    </location>
</feature>
<sequence length="217" mass="24392">YSMHMESGNVHHVTFVHVDQPFTTHATSVIVDNLRNIDIQTEQRTPPTQSRSSSRSTYGTTESGGLFYPILSSSGDSNTREYEDYIDDPTRVRIASPRTTSTTTIATTPSSSPSTTSCTSSAPTPSLFIKARNVPPYSTVPHVYNCFRNMLYKNVNVKKPGFIQTNIPTCIVCKIRVANIVIIPCKHCITCFECMCILRKCITCRRKIHYTMQIFYS</sequence>
<evidence type="ECO:0000259" key="5">
    <source>
        <dbReference type="PROSITE" id="PS50089"/>
    </source>
</evidence>
<feature type="region of interest" description="Disordered" evidence="4">
    <location>
        <begin position="100"/>
        <end position="119"/>
    </location>
</feature>
<dbReference type="Pfam" id="PF13920">
    <property type="entry name" value="zf-C3HC4_3"/>
    <property type="match status" value="1"/>
</dbReference>
<evidence type="ECO:0000313" key="6">
    <source>
        <dbReference type="EMBL" id="EEC19648.1"/>
    </source>
</evidence>
<name>B7QLC6_IXOSC</name>
<gene>
    <name evidence="6" type="ORF">IscW_ISCW014060</name>
</gene>
<reference evidence="7" key="2">
    <citation type="submission" date="2020-05" db="UniProtKB">
        <authorList>
            <consortium name="EnsemblMetazoa"/>
        </authorList>
    </citation>
    <scope>IDENTIFICATION</scope>
    <source>
        <strain evidence="7">wikel</strain>
    </source>
</reference>
<dbReference type="GO" id="GO:0008270">
    <property type="term" value="F:zinc ion binding"/>
    <property type="evidence" value="ECO:0007669"/>
    <property type="project" value="UniProtKB-KW"/>
</dbReference>
<feature type="compositionally biased region" description="Low complexity" evidence="4">
    <location>
        <begin position="43"/>
        <end position="57"/>
    </location>
</feature>